<dbReference type="EMBL" id="DS178267">
    <property type="protein sequence ID" value="EFP77178.2"/>
    <property type="molecule type" value="Genomic_DNA"/>
</dbReference>
<evidence type="ECO:0000256" key="2">
    <source>
        <dbReference type="SAM" id="MobiDB-lite"/>
    </source>
</evidence>
<dbReference type="Gene3D" id="3.30.2350.10">
    <property type="entry name" value="Pseudouridine synthase"/>
    <property type="match status" value="1"/>
</dbReference>
<gene>
    <name evidence="4" type="ORF">PGTG_03134</name>
</gene>
<proteinExistence type="predicted"/>
<feature type="active site" evidence="1">
    <location>
        <position position="215"/>
    </location>
</feature>
<reference key="1">
    <citation type="submission" date="2007-01" db="EMBL/GenBank/DDBJ databases">
        <title>The Genome Sequence of Puccinia graminis f. sp. tritici Strain CRL 75-36-700-3.</title>
        <authorList>
            <consortium name="The Broad Institute Genome Sequencing Platform"/>
            <person name="Birren B."/>
            <person name="Lander E."/>
            <person name="Galagan J."/>
            <person name="Nusbaum C."/>
            <person name="Devon K."/>
            <person name="Cuomo C."/>
            <person name="Jaffe D."/>
            <person name="Butler J."/>
            <person name="Alvarez P."/>
            <person name="Gnerre S."/>
            <person name="Grabherr M."/>
            <person name="Mauceli E."/>
            <person name="Brockman W."/>
            <person name="Young S."/>
            <person name="LaButti K."/>
            <person name="Sykes S."/>
            <person name="DeCaprio D."/>
            <person name="Crawford M."/>
            <person name="Koehrsen M."/>
            <person name="Engels R."/>
            <person name="Montgomery P."/>
            <person name="Pearson M."/>
            <person name="Howarth C."/>
            <person name="Larson L."/>
            <person name="White J."/>
            <person name="Zeng Q."/>
            <person name="Kodira C."/>
            <person name="Yandava C."/>
            <person name="Alvarado L."/>
            <person name="O'Leary S."/>
            <person name="Szabo L."/>
            <person name="Dean R."/>
            <person name="Schein J."/>
        </authorList>
    </citation>
    <scope>NUCLEOTIDE SEQUENCE</scope>
    <source>
        <strain>CRL 75-36-700-3</strain>
    </source>
</reference>
<dbReference type="OrthoDB" id="424794at2759"/>
<dbReference type="Pfam" id="PF00849">
    <property type="entry name" value="PseudoU_synth_2"/>
    <property type="match status" value="1"/>
</dbReference>
<dbReference type="RefSeq" id="XP_003321597.2">
    <property type="nucleotide sequence ID" value="XM_003321549.2"/>
</dbReference>
<accession>E3JYQ3</accession>
<name>E3JYQ3_PUCGT</name>
<dbReference type="Proteomes" id="UP000008783">
    <property type="component" value="Unassembled WGS sequence"/>
</dbReference>
<dbReference type="eggNOG" id="KOG1919">
    <property type="taxonomic scope" value="Eukaryota"/>
</dbReference>
<keyword evidence="5" id="KW-1185">Reference proteome</keyword>
<protein>
    <recommendedName>
        <fullName evidence="3">Pseudouridine synthase RsuA/RluA-like domain-containing protein</fullName>
    </recommendedName>
</protein>
<feature type="domain" description="Pseudouridine synthase RsuA/RluA-like" evidence="3">
    <location>
        <begin position="173"/>
        <end position="321"/>
    </location>
</feature>
<dbReference type="SMR" id="E3JYQ3"/>
<evidence type="ECO:0000259" key="3">
    <source>
        <dbReference type="Pfam" id="PF00849"/>
    </source>
</evidence>
<evidence type="ECO:0000313" key="4">
    <source>
        <dbReference type="EMBL" id="EFP77178.2"/>
    </source>
</evidence>
<dbReference type="GeneID" id="10537554"/>
<dbReference type="GO" id="GO:0003723">
    <property type="term" value="F:RNA binding"/>
    <property type="evidence" value="ECO:0007669"/>
    <property type="project" value="InterPro"/>
</dbReference>
<dbReference type="NCBIfam" id="TIGR00005">
    <property type="entry name" value="rluA_subfam"/>
    <property type="match status" value="1"/>
</dbReference>
<dbReference type="InParanoid" id="E3JYQ3"/>
<dbReference type="VEuPathDB" id="FungiDB:PGTG_03134"/>
<dbReference type="GO" id="GO:0009982">
    <property type="term" value="F:pseudouridine synthase activity"/>
    <property type="evidence" value="ECO:0000318"/>
    <property type="project" value="GO_Central"/>
</dbReference>
<dbReference type="FunCoup" id="E3JYQ3">
    <property type="interactions" value="321"/>
</dbReference>
<dbReference type="KEGG" id="pgr:PGTG_03134"/>
<dbReference type="InterPro" id="IPR050188">
    <property type="entry name" value="RluA_PseudoU_synthase"/>
</dbReference>
<dbReference type="PANTHER" id="PTHR21600">
    <property type="entry name" value="MITOCHONDRIAL RNA PSEUDOURIDINE SYNTHASE"/>
    <property type="match status" value="1"/>
</dbReference>
<dbReference type="GO" id="GO:0000455">
    <property type="term" value="P:enzyme-directed rRNA pseudouridine synthesis"/>
    <property type="evidence" value="ECO:0000318"/>
    <property type="project" value="GO_Central"/>
</dbReference>
<dbReference type="InterPro" id="IPR006225">
    <property type="entry name" value="PsdUridine_synth_RluC/D"/>
</dbReference>
<dbReference type="STRING" id="418459.E3JYQ3"/>
<organism evidence="4 5">
    <name type="scientific">Puccinia graminis f. sp. tritici (strain CRL 75-36-700-3 / race SCCL)</name>
    <name type="common">Black stem rust fungus</name>
    <dbReference type="NCBI Taxonomy" id="418459"/>
    <lineage>
        <taxon>Eukaryota</taxon>
        <taxon>Fungi</taxon>
        <taxon>Dikarya</taxon>
        <taxon>Basidiomycota</taxon>
        <taxon>Pucciniomycotina</taxon>
        <taxon>Pucciniomycetes</taxon>
        <taxon>Pucciniales</taxon>
        <taxon>Pucciniaceae</taxon>
        <taxon>Puccinia</taxon>
    </lineage>
</organism>
<dbReference type="InterPro" id="IPR020103">
    <property type="entry name" value="PsdUridine_synth_cat_dom_sf"/>
</dbReference>
<dbReference type="AlphaFoldDB" id="E3JYQ3"/>
<dbReference type="InterPro" id="IPR006145">
    <property type="entry name" value="PsdUridine_synth_RsuA/RluA"/>
</dbReference>
<dbReference type="HOGENOM" id="CLU_016902_12_0_1"/>
<feature type="region of interest" description="Disordered" evidence="2">
    <location>
        <begin position="355"/>
        <end position="425"/>
    </location>
</feature>
<dbReference type="SUPFAM" id="SSF55120">
    <property type="entry name" value="Pseudouridine synthase"/>
    <property type="match status" value="1"/>
</dbReference>
<evidence type="ECO:0000313" key="5">
    <source>
        <dbReference type="Proteomes" id="UP000008783"/>
    </source>
</evidence>
<dbReference type="PANTHER" id="PTHR21600:SF40">
    <property type="entry name" value="PSEUDOURIDYLATE SYNTHASE RPUSD2"/>
    <property type="match status" value="1"/>
</dbReference>
<feature type="region of interest" description="Disordered" evidence="2">
    <location>
        <begin position="24"/>
        <end position="55"/>
    </location>
</feature>
<reference evidence="5" key="2">
    <citation type="journal article" date="2011" name="Proc. Natl. Acad. Sci. U.S.A.">
        <title>Obligate biotrophy features unraveled by the genomic analysis of rust fungi.</title>
        <authorList>
            <person name="Duplessis S."/>
            <person name="Cuomo C.A."/>
            <person name="Lin Y.-C."/>
            <person name="Aerts A."/>
            <person name="Tisserant E."/>
            <person name="Veneault-Fourrey C."/>
            <person name="Joly D.L."/>
            <person name="Hacquard S."/>
            <person name="Amselem J."/>
            <person name="Cantarel B.L."/>
            <person name="Chiu R."/>
            <person name="Coutinho P.M."/>
            <person name="Feau N."/>
            <person name="Field M."/>
            <person name="Frey P."/>
            <person name="Gelhaye E."/>
            <person name="Goldberg J."/>
            <person name="Grabherr M.G."/>
            <person name="Kodira C.D."/>
            <person name="Kohler A."/>
            <person name="Kuees U."/>
            <person name="Lindquist E.A."/>
            <person name="Lucas S.M."/>
            <person name="Mago R."/>
            <person name="Mauceli E."/>
            <person name="Morin E."/>
            <person name="Murat C."/>
            <person name="Pangilinan J.L."/>
            <person name="Park R."/>
            <person name="Pearson M."/>
            <person name="Quesneville H."/>
            <person name="Rouhier N."/>
            <person name="Sakthikumar S."/>
            <person name="Salamov A.A."/>
            <person name="Schmutz J."/>
            <person name="Selles B."/>
            <person name="Shapiro H."/>
            <person name="Tanguay P."/>
            <person name="Tuskan G.A."/>
            <person name="Henrissat B."/>
            <person name="Van de Peer Y."/>
            <person name="Rouze P."/>
            <person name="Ellis J.G."/>
            <person name="Dodds P.N."/>
            <person name="Schein J.E."/>
            <person name="Zhong S."/>
            <person name="Hamelin R.C."/>
            <person name="Grigoriev I.V."/>
            <person name="Szabo L.J."/>
            <person name="Martin F."/>
        </authorList>
    </citation>
    <scope>NUCLEOTIDE SEQUENCE [LARGE SCALE GENOMIC DNA]</scope>
    <source>
        <strain evidence="5">CRL 75-36-700-3 / race SCCL</strain>
    </source>
</reference>
<dbReference type="CDD" id="cd02557">
    <property type="entry name" value="PseudoU_synth_ScRIB2"/>
    <property type="match status" value="1"/>
</dbReference>
<sequence length="545" mass="61636">MPSIGVFFSSPFRREQPRIASQPLGRHSLRLSLPSTSPQTPVRLGPSFRSHPMETPVTHIHSSATKYDHKPTWFFENGLRKVRPYLFEFSTYAKERWRGRSVIDVFSTDFRDRSPEYYAHAVASGVIKINGKNIKKDVIIRNGDRITNTLHRHEPPVAGDPVRILHRDDEKGLLVVEKPGSMPVHPTGRYNYNTLLSILRFDYDLPLVHTSNRLDRLTSGVMVCALTVEASRGLSKFFSTEGAVKKEYIARCRGNFPDDEVTCEEPLLTIDRQIGLNVVHPEGKHAKTIFKKLSYDPESDSSVLHCRPITGRSHQLRVHLQFLGFPILNDTIYCNLKAWGPSHGKGGIFFAPTTQTESTAEDEPAPNESEGVAEGSGYVEKTEDSRVNLNSQQKRPSKSKLGRNQRQGISQVSEKRVKLDPESAEAGNCSGVPINQLASAVILELRKARDVEDDFGRVKDTIHIDKAFKSPLDLQVSVNANPQPNLPFDDKFCADCGIPLLPDPKPEQLYIYLHAFRYQTDSWDFSSELPWWANEQEWKTRRPSQ</sequence>
<evidence type="ECO:0000256" key="1">
    <source>
        <dbReference type="PIRSR" id="PIRSR606225-1"/>
    </source>
</evidence>